<gene>
    <name evidence="2" type="ORF">TGAMA5MH_00696</name>
</gene>
<organism evidence="2 3">
    <name type="scientific">Trichoderma gamsii</name>
    <dbReference type="NCBI Taxonomy" id="398673"/>
    <lineage>
        <taxon>Eukaryota</taxon>
        <taxon>Fungi</taxon>
        <taxon>Dikarya</taxon>
        <taxon>Ascomycota</taxon>
        <taxon>Pezizomycotina</taxon>
        <taxon>Sordariomycetes</taxon>
        <taxon>Hypocreomycetidae</taxon>
        <taxon>Hypocreales</taxon>
        <taxon>Hypocreaceae</taxon>
        <taxon>Trichoderma</taxon>
    </lineage>
</organism>
<comment type="caution">
    <text evidence="2">The sequence shown here is derived from an EMBL/GenBank/DDBJ whole genome shotgun (WGS) entry which is preliminary data.</text>
</comment>
<evidence type="ECO:0000313" key="3">
    <source>
        <dbReference type="Proteomes" id="UP000236546"/>
    </source>
</evidence>
<feature type="region of interest" description="Disordered" evidence="1">
    <location>
        <begin position="1"/>
        <end position="22"/>
    </location>
</feature>
<name>A0A2K0TSA7_9HYPO</name>
<reference evidence="2 3" key="1">
    <citation type="submission" date="2017-02" db="EMBL/GenBank/DDBJ databases">
        <title>Genomes of Trichoderma spp. with biocontrol activity.</title>
        <authorList>
            <person name="Gardiner D."/>
            <person name="Kazan K."/>
            <person name="Vos C."/>
            <person name="Harvey P."/>
        </authorList>
    </citation>
    <scope>NUCLEOTIDE SEQUENCE [LARGE SCALE GENOMIC DNA]</scope>
    <source>
        <strain evidence="2 3">A5MH</strain>
    </source>
</reference>
<evidence type="ECO:0000256" key="1">
    <source>
        <dbReference type="SAM" id="MobiDB-lite"/>
    </source>
</evidence>
<dbReference type="EMBL" id="MTYH01000009">
    <property type="protein sequence ID" value="PNP48412.1"/>
    <property type="molecule type" value="Genomic_DNA"/>
</dbReference>
<accession>A0A2K0TSA7</accession>
<evidence type="ECO:0000313" key="2">
    <source>
        <dbReference type="EMBL" id="PNP48412.1"/>
    </source>
</evidence>
<proteinExistence type="predicted"/>
<dbReference type="Proteomes" id="UP000236546">
    <property type="component" value="Unassembled WGS sequence"/>
</dbReference>
<sequence length="40" mass="4127">MSGPGLLPTTTSGCTVQAKPKPQQGSVKTHYVGFMGCTVM</sequence>
<protein>
    <submittedName>
        <fullName evidence="2">Uncharacterized protein</fullName>
    </submittedName>
</protein>
<dbReference type="AlphaFoldDB" id="A0A2K0TSA7"/>